<evidence type="ECO:0000256" key="3">
    <source>
        <dbReference type="ARBA" id="ARBA00023121"/>
    </source>
</evidence>
<feature type="chain" id="PRO_5043598700" description="Non-specific lipid-transfer protein" evidence="5">
    <location>
        <begin position="25"/>
        <end position="166"/>
    </location>
</feature>
<dbReference type="Pfam" id="PF00234">
    <property type="entry name" value="Tryp_alpha_amyl"/>
    <property type="match status" value="1"/>
</dbReference>
<evidence type="ECO:0000256" key="5">
    <source>
        <dbReference type="SAM" id="SignalP"/>
    </source>
</evidence>
<comment type="similarity">
    <text evidence="1 4">Belongs to the plant LTP family.</text>
</comment>
<dbReference type="InterPro" id="IPR016140">
    <property type="entry name" value="Bifunc_inhib/LTP/seed_store"/>
</dbReference>
<keyword evidence="3 4" id="KW-0446">Lipid-binding</keyword>
<dbReference type="CDD" id="cd01960">
    <property type="entry name" value="nsLTP1"/>
    <property type="match status" value="1"/>
</dbReference>
<keyword evidence="5" id="KW-0732">Signal</keyword>
<name>A0AAW2VID4_SESRA</name>
<comment type="caution">
    <text evidence="7">The sequence shown here is derived from an EMBL/GenBank/DDBJ whole genome shotgun (WGS) entry which is preliminary data.</text>
</comment>
<dbReference type="PANTHER" id="PTHR33076">
    <property type="entry name" value="NON-SPECIFIC LIPID-TRANSFER PROTEIN 2-RELATED"/>
    <property type="match status" value="1"/>
</dbReference>
<dbReference type="Gene3D" id="1.10.110.10">
    <property type="entry name" value="Plant lipid-transfer and hydrophobic proteins"/>
    <property type="match status" value="1"/>
</dbReference>
<evidence type="ECO:0000256" key="2">
    <source>
        <dbReference type="ARBA" id="ARBA00022448"/>
    </source>
</evidence>
<evidence type="ECO:0000259" key="6">
    <source>
        <dbReference type="SMART" id="SM00499"/>
    </source>
</evidence>
<feature type="domain" description="Bifunctional inhibitor/plant lipid transfer protein/seed storage helical" evidence="6">
    <location>
        <begin position="27"/>
        <end position="112"/>
    </location>
</feature>
<proteinExistence type="inferred from homology"/>
<dbReference type="InterPro" id="IPR000528">
    <property type="entry name" value="Plant_nsLTP"/>
</dbReference>
<evidence type="ECO:0000313" key="7">
    <source>
        <dbReference type="EMBL" id="KAL0429115.1"/>
    </source>
</evidence>
<dbReference type="SMART" id="SM00499">
    <property type="entry name" value="AAI"/>
    <property type="match status" value="1"/>
</dbReference>
<reference evidence="7" key="1">
    <citation type="submission" date="2020-06" db="EMBL/GenBank/DDBJ databases">
        <authorList>
            <person name="Li T."/>
            <person name="Hu X."/>
            <person name="Zhang T."/>
            <person name="Song X."/>
            <person name="Zhang H."/>
            <person name="Dai N."/>
            <person name="Sheng W."/>
            <person name="Hou X."/>
            <person name="Wei L."/>
        </authorList>
    </citation>
    <scope>NUCLEOTIDE SEQUENCE</scope>
    <source>
        <strain evidence="7">G02</strain>
        <tissue evidence="7">Leaf</tissue>
    </source>
</reference>
<dbReference type="GO" id="GO:0006869">
    <property type="term" value="P:lipid transport"/>
    <property type="evidence" value="ECO:0007669"/>
    <property type="project" value="InterPro"/>
</dbReference>
<evidence type="ECO:0000256" key="4">
    <source>
        <dbReference type="RuleBase" id="RU000628"/>
    </source>
</evidence>
<dbReference type="PRINTS" id="PR00382">
    <property type="entry name" value="LIPIDTRNSFER"/>
</dbReference>
<feature type="signal peptide" evidence="5">
    <location>
        <begin position="1"/>
        <end position="24"/>
    </location>
</feature>
<reference evidence="7" key="2">
    <citation type="journal article" date="2024" name="Plant">
        <title>Genomic evolution and insights into agronomic trait innovations of Sesamum species.</title>
        <authorList>
            <person name="Miao H."/>
            <person name="Wang L."/>
            <person name="Qu L."/>
            <person name="Liu H."/>
            <person name="Sun Y."/>
            <person name="Le M."/>
            <person name="Wang Q."/>
            <person name="Wei S."/>
            <person name="Zheng Y."/>
            <person name="Lin W."/>
            <person name="Duan Y."/>
            <person name="Cao H."/>
            <person name="Xiong S."/>
            <person name="Wang X."/>
            <person name="Wei L."/>
            <person name="Li C."/>
            <person name="Ma Q."/>
            <person name="Ju M."/>
            <person name="Zhao R."/>
            <person name="Li G."/>
            <person name="Mu C."/>
            <person name="Tian Q."/>
            <person name="Mei H."/>
            <person name="Zhang T."/>
            <person name="Gao T."/>
            <person name="Zhang H."/>
        </authorList>
    </citation>
    <scope>NUCLEOTIDE SEQUENCE</scope>
    <source>
        <strain evidence="7">G02</strain>
    </source>
</reference>
<accession>A0AAW2VID4</accession>
<evidence type="ECO:0000256" key="1">
    <source>
        <dbReference type="ARBA" id="ARBA00009748"/>
    </source>
</evidence>
<sequence length="166" mass="17373">MKGGIAAVFAILAIISLVVQPGQAVTCGQVDAALVPCISYLTGHIDSPSALCCGGVKAVKGMAETTADKRACCSCVKAAANRYADLKDAAAQSLPTKCGIQMDIPISLSVDCDKSNLVVTYHFQQFADSIPKNNGSMISKATKVLKSVADIVPVTLFTNPEIFSWF</sequence>
<organism evidence="7">
    <name type="scientific">Sesamum radiatum</name>
    <name type="common">Black benniseed</name>
    <dbReference type="NCBI Taxonomy" id="300843"/>
    <lineage>
        <taxon>Eukaryota</taxon>
        <taxon>Viridiplantae</taxon>
        <taxon>Streptophyta</taxon>
        <taxon>Embryophyta</taxon>
        <taxon>Tracheophyta</taxon>
        <taxon>Spermatophyta</taxon>
        <taxon>Magnoliopsida</taxon>
        <taxon>eudicotyledons</taxon>
        <taxon>Gunneridae</taxon>
        <taxon>Pentapetalae</taxon>
        <taxon>asterids</taxon>
        <taxon>lamiids</taxon>
        <taxon>Lamiales</taxon>
        <taxon>Pedaliaceae</taxon>
        <taxon>Sesamum</taxon>
    </lineage>
</organism>
<dbReference type="AlphaFoldDB" id="A0AAW2VID4"/>
<dbReference type="GO" id="GO:0008289">
    <property type="term" value="F:lipid binding"/>
    <property type="evidence" value="ECO:0007669"/>
    <property type="project" value="UniProtKB-KW"/>
</dbReference>
<dbReference type="InterPro" id="IPR036312">
    <property type="entry name" value="Bifun_inhib/LTP/seed_sf"/>
</dbReference>
<dbReference type="EMBL" id="JACGWJ010000003">
    <property type="protein sequence ID" value="KAL0429115.1"/>
    <property type="molecule type" value="Genomic_DNA"/>
</dbReference>
<comment type="function">
    <text evidence="4">Plant non-specific lipid-transfer proteins transfer phospholipids as well as galactolipids across membranes. May play a role in wax or cutin deposition in the cell walls of expanding epidermal cells and certain secretory tissues.</text>
</comment>
<keyword evidence="2 4" id="KW-0813">Transport</keyword>
<protein>
    <recommendedName>
        <fullName evidence="4">Non-specific lipid-transfer protein</fullName>
    </recommendedName>
</protein>
<dbReference type="SUPFAM" id="SSF47699">
    <property type="entry name" value="Bifunctional inhibitor/lipid-transfer protein/seed storage 2S albumin"/>
    <property type="match status" value="1"/>
</dbReference>
<gene>
    <name evidence="7" type="ORF">Sradi_0537500</name>
</gene>